<dbReference type="InterPro" id="IPR017896">
    <property type="entry name" value="4Fe4S_Fe-S-bd"/>
</dbReference>
<dbReference type="InterPro" id="IPR029479">
    <property type="entry name" value="Nitroreductase"/>
</dbReference>
<dbReference type="PANTHER" id="PTHR43673:SF10">
    <property type="entry name" value="NADH DEHYDROGENASE_NAD(P)H NITROREDUCTASE XCC3605-RELATED"/>
    <property type="match status" value="1"/>
</dbReference>
<dbReference type="PANTHER" id="PTHR43673">
    <property type="entry name" value="NAD(P)H NITROREDUCTASE YDGI-RELATED"/>
    <property type="match status" value="1"/>
</dbReference>
<evidence type="ECO:0000256" key="1">
    <source>
        <dbReference type="ARBA" id="ARBA00007118"/>
    </source>
</evidence>
<feature type="domain" description="4Fe-4S ferredoxin-type" evidence="6">
    <location>
        <begin position="30"/>
        <end position="58"/>
    </location>
</feature>
<protein>
    <submittedName>
        <fullName evidence="7">Nitroreductase family protein</fullName>
    </submittedName>
</protein>
<keyword evidence="3" id="KW-0560">Oxidoreductase</keyword>
<proteinExistence type="inferred from homology"/>
<dbReference type="SUPFAM" id="SSF54862">
    <property type="entry name" value="4Fe-4S ferredoxins"/>
    <property type="match status" value="1"/>
</dbReference>
<dbReference type="Proteomes" id="UP000515960">
    <property type="component" value="Chromosome"/>
</dbReference>
<dbReference type="GO" id="GO:0051536">
    <property type="term" value="F:iron-sulfur cluster binding"/>
    <property type="evidence" value="ECO:0007669"/>
    <property type="project" value="UniProtKB-KW"/>
</dbReference>
<dbReference type="GO" id="GO:0016491">
    <property type="term" value="F:oxidoreductase activity"/>
    <property type="evidence" value="ECO:0007669"/>
    <property type="project" value="UniProtKB-KW"/>
</dbReference>
<keyword evidence="2" id="KW-0479">Metal-binding</keyword>
<gene>
    <name evidence="7" type="ORF">H8790_10945</name>
</gene>
<sequence length="258" mass="28795">MIQIDRGLCIECGLCAGICEFHEISMSAEGPAFLNQNCCDCGHCLAVCPQGAISMPQCDMGSVREYDPKTFDVEPERLLNMIRFRRSTRKFQNRSVPQDAIVQLLQAGRYSPTACNNQDVRYVVVHQEKDMVLDKLWEGLLAHARTIGDQELEERCRQYRQTGVDTLTYGCSHLIFILSGRQLNGGIAACSIELMAHAMGLGALYLGYGERAVAASPELQRYLGLSDECQLCAILCVGYPAVTWHRTVPRNALQVSWR</sequence>
<dbReference type="Gene3D" id="3.30.70.20">
    <property type="match status" value="1"/>
</dbReference>
<dbReference type="Pfam" id="PF00881">
    <property type="entry name" value="Nitroreductase"/>
    <property type="match status" value="1"/>
</dbReference>
<evidence type="ECO:0000256" key="3">
    <source>
        <dbReference type="ARBA" id="ARBA00023002"/>
    </source>
</evidence>
<dbReference type="GO" id="GO:0046872">
    <property type="term" value="F:metal ion binding"/>
    <property type="evidence" value="ECO:0007669"/>
    <property type="project" value="UniProtKB-KW"/>
</dbReference>
<dbReference type="RefSeq" id="WP_187332533.1">
    <property type="nucleotide sequence ID" value="NZ_CP060490.1"/>
</dbReference>
<keyword evidence="5" id="KW-0411">Iron-sulfur</keyword>
<dbReference type="InterPro" id="IPR000415">
    <property type="entry name" value="Nitroreductase-like"/>
</dbReference>
<evidence type="ECO:0000313" key="7">
    <source>
        <dbReference type="EMBL" id="QNL43953.1"/>
    </source>
</evidence>
<dbReference type="SUPFAM" id="SSF55469">
    <property type="entry name" value="FMN-dependent nitroreductase-like"/>
    <property type="match status" value="1"/>
</dbReference>
<dbReference type="InterPro" id="IPR017900">
    <property type="entry name" value="4Fe4S_Fe_S_CS"/>
</dbReference>
<dbReference type="AlphaFoldDB" id="A0A7G9B322"/>
<keyword evidence="8" id="KW-1185">Reference proteome</keyword>
<keyword evidence="4" id="KW-0408">Iron</keyword>
<accession>A0A7G9B322</accession>
<comment type="similarity">
    <text evidence="1">Belongs to the nitroreductase family.</text>
</comment>
<dbReference type="KEGG" id="ohi:H8790_10945"/>
<dbReference type="Pfam" id="PF13187">
    <property type="entry name" value="Fer4_9"/>
    <property type="match status" value="1"/>
</dbReference>
<name>A0A7G9B322_9FIRM</name>
<evidence type="ECO:0000256" key="2">
    <source>
        <dbReference type="ARBA" id="ARBA00022723"/>
    </source>
</evidence>
<reference evidence="7 8" key="1">
    <citation type="submission" date="2020-08" db="EMBL/GenBank/DDBJ databases">
        <authorList>
            <person name="Liu C."/>
            <person name="Sun Q."/>
        </authorList>
    </citation>
    <scope>NUCLEOTIDE SEQUENCE [LARGE SCALE GENOMIC DNA]</scope>
    <source>
        <strain evidence="7 8">NSJ-62</strain>
    </source>
</reference>
<evidence type="ECO:0000256" key="4">
    <source>
        <dbReference type="ARBA" id="ARBA00023004"/>
    </source>
</evidence>
<evidence type="ECO:0000256" key="5">
    <source>
        <dbReference type="ARBA" id="ARBA00023014"/>
    </source>
</evidence>
<feature type="domain" description="4Fe-4S ferredoxin-type" evidence="6">
    <location>
        <begin position="1"/>
        <end position="29"/>
    </location>
</feature>
<evidence type="ECO:0000259" key="6">
    <source>
        <dbReference type="PROSITE" id="PS51379"/>
    </source>
</evidence>
<dbReference type="PROSITE" id="PS00198">
    <property type="entry name" value="4FE4S_FER_1"/>
    <property type="match status" value="2"/>
</dbReference>
<dbReference type="PROSITE" id="PS51379">
    <property type="entry name" value="4FE4S_FER_2"/>
    <property type="match status" value="2"/>
</dbReference>
<dbReference type="EMBL" id="CP060490">
    <property type="protein sequence ID" value="QNL43953.1"/>
    <property type="molecule type" value="Genomic_DNA"/>
</dbReference>
<evidence type="ECO:0000313" key="8">
    <source>
        <dbReference type="Proteomes" id="UP000515960"/>
    </source>
</evidence>
<organism evidence="7 8">
    <name type="scientific">Oscillibacter hominis</name>
    <dbReference type="NCBI Taxonomy" id="2763056"/>
    <lineage>
        <taxon>Bacteria</taxon>
        <taxon>Bacillati</taxon>
        <taxon>Bacillota</taxon>
        <taxon>Clostridia</taxon>
        <taxon>Eubacteriales</taxon>
        <taxon>Oscillospiraceae</taxon>
        <taxon>Oscillibacter</taxon>
    </lineage>
</organism>
<dbReference type="Gene3D" id="3.40.109.10">
    <property type="entry name" value="NADH Oxidase"/>
    <property type="match status" value="1"/>
</dbReference>